<sequence length="235" mass="24766">MRFAPVYRRTTAAGTALAAAVLLTACGAESGDDGWSTPDEWEWSEWFSFGDEDGEGSGSEDSADEADGNSEEETARFALPESCADIGAGEVAGGLAPAGASVTEDTEELDGASDAEQMSCVWTGSGTEGGDGESFAITFTVNADPSARLEVAQLPGEEEMNWEVDVDVEVDSYRTARSETLGGELDYVTTVEGSTQSLHLALPEDFYISAVAVSSEASRKDLEKVVFQAAERVEQ</sequence>
<dbReference type="AlphaFoldDB" id="A0A543NLD4"/>
<keyword evidence="4" id="KW-1185">Reference proteome</keyword>
<gene>
    <name evidence="3" type="ORF">FHX37_2595</name>
</gene>
<keyword evidence="2" id="KW-0732">Signal</keyword>
<comment type="caution">
    <text evidence="3">The sequence shown here is derived from an EMBL/GenBank/DDBJ whole genome shotgun (WGS) entry which is preliminary data.</text>
</comment>
<evidence type="ECO:0000256" key="2">
    <source>
        <dbReference type="SAM" id="SignalP"/>
    </source>
</evidence>
<evidence type="ECO:0000313" key="4">
    <source>
        <dbReference type="Proteomes" id="UP000317422"/>
    </source>
</evidence>
<organism evidence="3 4">
    <name type="scientific">Haloactinospora alba</name>
    <dbReference type="NCBI Taxonomy" id="405555"/>
    <lineage>
        <taxon>Bacteria</taxon>
        <taxon>Bacillati</taxon>
        <taxon>Actinomycetota</taxon>
        <taxon>Actinomycetes</taxon>
        <taxon>Streptosporangiales</taxon>
        <taxon>Nocardiopsidaceae</taxon>
        <taxon>Haloactinospora</taxon>
    </lineage>
</organism>
<evidence type="ECO:0000256" key="1">
    <source>
        <dbReference type="SAM" id="MobiDB-lite"/>
    </source>
</evidence>
<dbReference type="Proteomes" id="UP000317422">
    <property type="component" value="Unassembled WGS sequence"/>
</dbReference>
<accession>A0A543NLD4</accession>
<feature type="signal peptide" evidence="2">
    <location>
        <begin position="1"/>
        <end position="30"/>
    </location>
</feature>
<evidence type="ECO:0000313" key="3">
    <source>
        <dbReference type="EMBL" id="TQN32619.1"/>
    </source>
</evidence>
<feature type="chain" id="PRO_5039280033" description="DUF3558 domain-containing protein" evidence="2">
    <location>
        <begin position="31"/>
        <end position="235"/>
    </location>
</feature>
<dbReference type="RefSeq" id="WP_141924090.1">
    <property type="nucleotide sequence ID" value="NZ_VFQC01000001.1"/>
</dbReference>
<name>A0A543NLD4_9ACTN</name>
<proteinExistence type="predicted"/>
<dbReference type="PROSITE" id="PS51257">
    <property type="entry name" value="PROKAR_LIPOPROTEIN"/>
    <property type="match status" value="1"/>
</dbReference>
<protein>
    <recommendedName>
        <fullName evidence="5">DUF3558 domain-containing protein</fullName>
    </recommendedName>
</protein>
<dbReference type="OrthoDB" id="3426617at2"/>
<feature type="region of interest" description="Disordered" evidence="1">
    <location>
        <begin position="95"/>
        <end position="117"/>
    </location>
</feature>
<evidence type="ECO:0008006" key="5">
    <source>
        <dbReference type="Google" id="ProtNLM"/>
    </source>
</evidence>
<feature type="compositionally biased region" description="Acidic residues" evidence="1">
    <location>
        <begin position="61"/>
        <end position="72"/>
    </location>
</feature>
<reference evidence="3 4" key="1">
    <citation type="submission" date="2019-06" db="EMBL/GenBank/DDBJ databases">
        <title>Sequencing the genomes of 1000 actinobacteria strains.</title>
        <authorList>
            <person name="Klenk H.-P."/>
        </authorList>
    </citation>
    <scope>NUCLEOTIDE SEQUENCE [LARGE SCALE GENOMIC DNA]</scope>
    <source>
        <strain evidence="3 4">DSM 45015</strain>
    </source>
</reference>
<feature type="compositionally biased region" description="Acidic residues" evidence="1">
    <location>
        <begin position="104"/>
        <end position="113"/>
    </location>
</feature>
<feature type="region of interest" description="Disordered" evidence="1">
    <location>
        <begin position="48"/>
        <end position="78"/>
    </location>
</feature>
<dbReference type="EMBL" id="VFQC01000001">
    <property type="protein sequence ID" value="TQN32619.1"/>
    <property type="molecule type" value="Genomic_DNA"/>
</dbReference>